<feature type="transmembrane region" description="Helical" evidence="7">
    <location>
        <begin position="58"/>
        <end position="78"/>
    </location>
</feature>
<feature type="transmembrane region" description="Helical" evidence="7">
    <location>
        <begin position="34"/>
        <end position="52"/>
    </location>
</feature>
<sequence>MQVLEKIIPIFVFLLIGYFFKVKKFISEKTLEELKKFIINITLPALLFNAFLEMEIRTEYWIIVVTIFSVNLIMLLLGKAVSPYFGVSDPYFPLLFTGFEVGMLGIPLFGAIYGLEKVRYIALMDLGQELYVWFVLMAILYYLNQRTTNYTWLIKKFFSSPIIIAIILGLIINIASLKIIISQNFFLRGLLETLTLLSEVTIPLILIIIGYEIKLSWGDFRLPLKIIALRTVCLLLLAIFINNFLFNPFLQLDLIFHIALYSLIILPPPFIIPLFISKENTQPYILNTLSLGTVITIILFTLLSLYYQTFL</sequence>
<feature type="transmembrane region" description="Helical" evidence="7">
    <location>
        <begin position="90"/>
        <end position="114"/>
    </location>
</feature>
<evidence type="ECO:0000256" key="6">
    <source>
        <dbReference type="ARBA" id="ARBA00023136"/>
    </source>
</evidence>
<feature type="transmembrane region" description="Helical" evidence="7">
    <location>
        <begin position="120"/>
        <end position="142"/>
    </location>
</feature>
<dbReference type="GO" id="GO:0016020">
    <property type="term" value="C:membrane"/>
    <property type="evidence" value="ECO:0007669"/>
    <property type="project" value="UniProtKB-SubCell"/>
</dbReference>
<evidence type="ECO:0000256" key="1">
    <source>
        <dbReference type="ARBA" id="ARBA00004141"/>
    </source>
</evidence>
<evidence type="ECO:0000256" key="2">
    <source>
        <dbReference type="ARBA" id="ARBA00022448"/>
    </source>
</evidence>
<feature type="transmembrane region" description="Helical" evidence="7">
    <location>
        <begin position="258"/>
        <end position="277"/>
    </location>
</feature>
<name>A0A101I1D9_UNCT6</name>
<reference evidence="9" key="1">
    <citation type="journal article" date="2015" name="MBio">
        <title>Genome-Resolved Metagenomic Analysis Reveals Roles for Candidate Phyla and Other Microbial Community Members in Biogeochemical Transformations in Oil Reservoirs.</title>
        <authorList>
            <person name="Hu P."/>
            <person name="Tom L."/>
            <person name="Singh A."/>
            <person name="Thomas B.C."/>
            <person name="Baker B.J."/>
            <person name="Piceno Y.M."/>
            <person name="Andersen G.L."/>
            <person name="Banfield J.F."/>
        </authorList>
    </citation>
    <scope>NUCLEOTIDE SEQUENCE [LARGE SCALE GENOMIC DNA]</scope>
</reference>
<organism evidence="8 9">
    <name type="scientific">candidate division TA06 bacterium 34_109</name>
    <dbReference type="NCBI Taxonomy" id="1635277"/>
    <lineage>
        <taxon>Bacteria</taxon>
        <taxon>Bacteria division TA06</taxon>
    </lineage>
</organism>
<proteinExistence type="predicted"/>
<dbReference type="GO" id="GO:0055085">
    <property type="term" value="P:transmembrane transport"/>
    <property type="evidence" value="ECO:0007669"/>
    <property type="project" value="InterPro"/>
</dbReference>
<comment type="caution">
    <text evidence="8">The sequence shown here is derived from an EMBL/GenBank/DDBJ whole genome shotgun (WGS) entry which is preliminary data.</text>
</comment>
<evidence type="ECO:0000256" key="4">
    <source>
        <dbReference type="ARBA" id="ARBA00022692"/>
    </source>
</evidence>
<keyword evidence="6 7" id="KW-0472">Membrane</keyword>
<feature type="transmembrane region" description="Helical" evidence="7">
    <location>
        <begin position="284"/>
        <end position="307"/>
    </location>
</feature>
<dbReference type="Proteomes" id="UP000053467">
    <property type="component" value="Unassembled WGS sequence"/>
</dbReference>
<keyword evidence="5 7" id="KW-1133">Transmembrane helix</keyword>
<feature type="transmembrane region" description="Helical" evidence="7">
    <location>
        <begin position="6"/>
        <end position="22"/>
    </location>
</feature>
<dbReference type="AlphaFoldDB" id="A0A101I1D9"/>
<keyword evidence="4 7" id="KW-0812">Transmembrane</keyword>
<dbReference type="EMBL" id="LGGX01000031">
    <property type="protein sequence ID" value="KUK86040.1"/>
    <property type="molecule type" value="Genomic_DNA"/>
</dbReference>
<keyword evidence="3" id="KW-1003">Cell membrane</keyword>
<evidence type="ECO:0000256" key="7">
    <source>
        <dbReference type="SAM" id="Phobius"/>
    </source>
</evidence>
<feature type="transmembrane region" description="Helical" evidence="7">
    <location>
        <begin position="162"/>
        <end position="181"/>
    </location>
</feature>
<protein>
    <submittedName>
        <fullName evidence="8">Auxin Efflux Carrier</fullName>
    </submittedName>
</protein>
<accession>A0A101I1D9</accession>
<dbReference type="PANTHER" id="PTHR36838:SF3">
    <property type="entry name" value="TRANSPORTER AUXIN EFFLUX CARRIER EC FAMILY"/>
    <property type="match status" value="1"/>
</dbReference>
<comment type="subcellular location">
    <subcellularLocation>
        <location evidence="1">Membrane</location>
        <topology evidence="1">Multi-pass membrane protein</topology>
    </subcellularLocation>
</comment>
<dbReference type="Pfam" id="PF03547">
    <property type="entry name" value="Mem_trans"/>
    <property type="match status" value="1"/>
</dbReference>
<feature type="transmembrane region" description="Helical" evidence="7">
    <location>
        <begin position="193"/>
        <end position="215"/>
    </location>
</feature>
<dbReference type="InterPro" id="IPR004776">
    <property type="entry name" value="Mem_transp_PIN-like"/>
</dbReference>
<feature type="transmembrane region" description="Helical" evidence="7">
    <location>
        <begin position="227"/>
        <end position="246"/>
    </location>
</feature>
<evidence type="ECO:0000313" key="9">
    <source>
        <dbReference type="Proteomes" id="UP000053467"/>
    </source>
</evidence>
<gene>
    <name evidence="8" type="ORF">XE03_1742</name>
</gene>
<evidence type="ECO:0000313" key="8">
    <source>
        <dbReference type="EMBL" id="KUK86040.1"/>
    </source>
</evidence>
<evidence type="ECO:0000256" key="3">
    <source>
        <dbReference type="ARBA" id="ARBA00022475"/>
    </source>
</evidence>
<dbReference type="PANTHER" id="PTHR36838">
    <property type="entry name" value="AUXIN EFFLUX CARRIER FAMILY PROTEIN"/>
    <property type="match status" value="1"/>
</dbReference>
<evidence type="ECO:0000256" key="5">
    <source>
        <dbReference type="ARBA" id="ARBA00022989"/>
    </source>
</evidence>
<keyword evidence="2" id="KW-0813">Transport</keyword>